<dbReference type="EMBL" id="BGPR01012539">
    <property type="protein sequence ID" value="GBN56534.1"/>
    <property type="molecule type" value="Genomic_DNA"/>
</dbReference>
<keyword evidence="3" id="KW-1185">Reference proteome</keyword>
<reference evidence="2 3" key="1">
    <citation type="journal article" date="2019" name="Sci. Rep.">
        <title>Orb-weaving spider Araneus ventricosus genome elucidates the spidroin gene catalogue.</title>
        <authorList>
            <person name="Kono N."/>
            <person name="Nakamura H."/>
            <person name="Ohtoshi R."/>
            <person name="Moran D.A.P."/>
            <person name="Shinohara A."/>
            <person name="Yoshida Y."/>
            <person name="Fujiwara M."/>
            <person name="Mori M."/>
            <person name="Tomita M."/>
            <person name="Arakawa K."/>
        </authorList>
    </citation>
    <scope>NUCLEOTIDE SEQUENCE [LARGE SCALE GENOMIC DNA]</scope>
</reference>
<evidence type="ECO:0000313" key="2">
    <source>
        <dbReference type="EMBL" id="GBN56534.1"/>
    </source>
</evidence>
<protein>
    <submittedName>
        <fullName evidence="2">Uncharacterized protein</fullName>
    </submittedName>
</protein>
<proteinExistence type="predicted"/>
<feature type="compositionally biased region" description="Low complexity" evidence="1">
    <location>
        <begin position="8"/>
        <end position="20"/>
    </location>
</feature>
<evidence type="ECO:0000256" key="1">
    <source>
        <dbReference type="SAM" id="MobiDB-lite"/>
    </source>
</evidence>
<organism evidence="2 3">
    <name type="scientific">Araneus ventricosus</name>
    <name type="common">Orbweaver spider</name>
    <name type="synonym">Epeira ventricosa</name>
    <dbReference type="NCBI Taxonomy" id="182803"/>
    <lineage>
        <taxon>Eukaryota</taxon>
        <taxon>Metazoa</taxon>
        <taxon>Ecdysozoa</taxon>
        <taxon>Arthropoda</taxon>
        <taxon>Chelicerata</taxon>
        <taxon>Arachnida</taxon>
        <taxon>Araneae</taxon>
        <taxon>Araneomorphae</taxon>
        <taxon>Entelegynae</taxon>
        <taxon>Araneoidea</taxon>
        <taxon>Araneidae</taxon>
        <taxon>Araneus</taxon>
    </lineage>
</organism>
<dbReference type="AlphaFoldDB" id="A0A4Y2PZC9"/>
<gene>
    <name evidence="2" type="ORF">AVEN_206887_1</name>
</gene>
<evidence type="ECO:0000313" key="3">
    <source>
        <dbReference type="Proteomes" id="UP000499080"/>
    </source>
</evidence>
<dbReference type="Proteomes" id="UP000499080">
    <property type="component" value="Unassembled WGS sequence"/>
</dbReference>
<name>A0A4Y2PZC9_ARAVE</name>
<feature type="region of interest" description="Disordered" evidence="1">
    <location>
        <begin position="1"/>
        <end position="20"/>
    </location>
</feature>
<comment type="caution">
    <text evidence="2">The sequence shown here is derived from an EMBL/GenBank/DDBJ whole genome shotgun (WGS) entry which is preliminary data.</text>
</comment>
<sequence>MSPHRQPSSTASFESSKASVSTVPHYFALSTKRHGYSAVVPVSHIDLSTWRVVSFSTLPALKSHPCRCRVAFPFFPPVLFLLRSGGPPLVTPDSQDTIPSARLFRDNFVGVCDHVFW</sequence>
<accession>A0A4Y2PZC9</accession>